<gene>
    <name evidence="2" type="ORF">EKH79_02940</name>
</gene>
<dbReference type="InterPro" id="IPR018306">
    <property type="entry name" value="Phage_T5_Orf172_DNA-bd"/>
</dbReference>
<evidence type="ECO:0000313" key="2">
    <source>
        <dbReference type="EMBL" id="RUL66783.1"/>
    </source>
</evidence>
<name>A0A432LYV4_9GAMM</name>
<comment type="caution">
    <text evidence="2">The sequence shown here is derived from an EMBL/GenBank/DDBJ whole genome shotgun (WGS) entry which is preliminary data.</text>
</comment>
<dbReference type="AlphaFoldDB" id="A0A432LYV4"/>
<reference evidence="2 3" key="1">
    <citation type="submission" date="2018-12" db="EMBL/GenBank/DDBJ databases">
        <title>Dyella dinghuensis sp. nov. DHOA06 and Dyella choica sp. nov. 4M-K27, isolated from forest soil.</title>
        <authorList>
            <person name="Qiu L.-H."/>
            <person name="Gao Z.-H."/>
        </authorList>
    </citation>
    <scope>NUCLEOTIDE SEQUENCE [LARGE SCALE GENOMIC DNA]</scope>
    <source>
        <strain evidence="2 3">DHOA06</strain>
    </source>
</reference>
<keyword evidence="3" id="KW-1185">Reference proteome</keyword>
<dbReference type="EMBL" id="RYZR01000002">
    <property type="protein sequence ID" value="RUL66783.1"/>
    <property type="molecule type" value="Genomic_DNA"/>
</dbReference>
<evidence type="ECO:0000259" key="1">
    <source>
        <dbReference type="Pfam" id="PF10544"/>
    </source>
</evidence>
<sequence length="217" mass="25707">MDCGLQRRMLLRWRRATTREVSSVVKERGSRTYVYVLPNLGEDLIKVGLTQDPFERFRAFHPRFYAYFDLEQGLLIETRQLREARRVERLFIERWSEHRATAPTIVHETAGGHTEWFRGIETLVPEFAARIAERYGYTLHTPLKAWLGGRLFEHADTLYQWSSTVLDDIQQKALYEPGVRDQRLESMLRNMLDMYAAMDFQIEPLVPVSVFTWYTTR</sequence>
<accession>A0A432LYV4</accession>
<evidence type="ECO:0000313" key="3">
    <source>
        <dbReference type="Proteomes" id="UP000267077"/>
    </source>
</evidence>
<protein>
    <submittedName>
        <fullName evidence="2">GIY-YIG nuclease family protein</fullName>
    </submittedName>
</protein>
<dbReference type="Proteomes" id="UP000267077">
    <property type="component" value="Unassembled WGS sequence"/>
</dbReference>
<feature type="domain" description="Bacteriophage T5 Orf172 DNA-binding" evidence="1">
    <location>
        <begin position="33"/>
        <end position="126"/>
    </location>
</feature>
<dbReference type="Pfam" id="PF10544">
    <property type="entry name" value="T5orf172"/>
    <property type="match status" value="1"/>
</dbReference>
<proteinExistence type="predicted"/>
<organism evidence="2 3">
    <name type="scientific">Dyella dinghuensis</name>
    <dbReference type="NCBI Taxonomy" id="1920169"/>
    <lineage>
        <taxon>Bacteria</taxon>
        <taxon>Pseudomonadati</taxon>
        <taxon>Pseudomonadota</taxon>
        <taxon>Gammaproteobacteria</taxon>
        <taxon>Lysobacterales</taxon>
        <taxon>Rhodanobacteraceae</taxon>
        <taxon>Dyella</taxon>
    </lineage>
</organism>